<protein>
    <submittedName>
        <fullName evidence="1">Uncharacterized protein</fullName>
    </submittedName>
</protein>
<sequence length="593" mass="60923">MGVVVAVRLASTAARPDSGPPGRARGKGENPLRTFVAPTTYAYGVVAPSGGRMAFVDPNTDPGDDTARIVVSGIDANAHGAGFFGAEESVGLGGAVGQSAQVVAWTSAPTTPGGMTQVRPARQPQPTVEQGVAVGEVVKIRTGQPQSDALYVADVETGQVTWARVDDPAALSDYSARVGAAGLHAGTFLADGRLRLVLKDGRVATINWRNSNANMTIGPAVAMFATATAGVISVDGSQVAWSGPDEWGDTHVIVRRIDAAGAISGDYDAKGRYDAESGGFLGVTDVTQIANNGRFVVGAQMFAHLTSTGGGPAWSDYAYPDVVVDPATDAAISVEDALDRPAAIIDPTRTYADRHLISTNRVVLSPDGKFAWYTVDGFNDYGRFESQVCGWSGVAVRAVDVRSSRCVGTDTPHHEANPVPARVVAAGPDGSAIIESRDNYSVDTGYRGNVDVAQVSVGNNPQLHPVVAAIEGLEATNQSGDEPSFKLIPAMPSGAASTDLVNYKVTAQGAGTATKSWTVPISRANPTAPIVLDNTNGPWDANLTVCLAASAMVGGKEVYGSCSVSSSAVWDHEAGGGGSAMAAVARAMAAATV</sequence>
<dbReference type="RefSeq" id="WP_142112521.1">
    <property type="nucleotide sequence ID" value="NZ_BAAATB010000004.1"/>
</dbReference>
<gene>
    <name evidence="1" type="ORF">FB389_1621</name>
</gene>
<dbReference type="AlphaFoldDB" id="A0A542SQN2"/>
<comment type="caution">
    <text evidence="1">The sequence shown here is derived from an EMBL/GenBank/DDBJ whole genome shotgun (WGS) entry which is preliminary data.</text>
</comment>
<accession>A0A542SQN2</accession>
<dbReference type="Proteomes" id="UP000316181">
    <property type="component" value="Unassembled WGS sequence"/>
</dbReference>
<evidence type="ECO:0000313" key="2">
    <source>
        <dbReference type="Proteomes" id="UP000316181"/>
    </source>
</evidence>
<organism evidence="1 2">
    <name type="scientific">Rarobacter incanus</name>
    <dbReference type="NCBI Taxonomy" id="153494"/>
    <lineage>
        <taxon>Bacteria</taxon>
        <taxon>Bacillati</taxon>
        <taxon>Actinomycetota</taxon>
        <taxon>Actinomycetes</taxon>
        <taxon>Micrococcales</taxon>
        <taxon>Rarobacteraceae</taxon>
        <taxon>Rarobacter</taxon>
    </lineage>
</organism>
<proteinExistence type="predicted"/>
<dbReference type="EMBL" id="VFNV01000001">
    <property type="protein sequence ID" value="TQK76919.1"/>
    <property type="molecule type" value="Genomic_DNA"/>
</dbReference>
<name>A0A542SQN2_9MICO</name>
<evidence type="ECO:0000313" key="1">
    <source>
        <dbReference type="EMBL" id="TQK76919.1"/>
    </source>
</evidence>
<reference evidence="1 2" key="1">
    <citation type="submission" date="2019-06" db="EMBL/GenBank/DDBJ databases">
        <title>Sequencing the genomes of 1000 actinobacteria strains.</title>
        <authorList>
            <person name="Klenk H.-P."/>
        </authorList>
    </citation>
    <scope>NUCLEOTIDE SEQUENCE [LARGE SCALE GENOMIC DNA]</scope>
    <source>
        <strain evidence="1 2">DSM 10596</strain>
    </source>
</reference>
<keyword evidence="2" id="KW-1185">Reference proteome</keyword>